<dbReference type="Proteomes" id="UP000054566">
    <property type="component" value="Unassembled WGS sequence"/>
</dbReference>
<dbReference type="AlphaFoldDB" id="A0A0L0D1I5"/>
<feature type="compositionally biased region" description="Basic and acidic residues" evidence="2">
    <location>
        <begin position="15"/>
        <end position="37"/>
    </location>
</feature>
<feature type="region of interest" description="Disordered" evidence="2">
    <location>
        <begin position="1"/>
        <end position="54"/>
    </location>
</feature>
<accession>A0A0L0D1I5</accession>
<evidence type="ECO:0000313" key="3">
    <source>
        <dbReference type="EMBL" id="KNC37539.1"/>
    </source>
</evidence>
<evidence type="ECO:0000256" key="1">
    <source>
        <dbReference type="SAM" id="Coils"/>
    </source>
</evidence>
<feature type="compositionally biased region" description="Basic and acidic residues" evidence="2">
    <location>
        <begin position="45"/>
        <end position="54"/>
    </location>
</feature>
<feature type="compositionally biased region" description="Basic residues" evidence="2">
    <location>
        <begin position="1"/>
        <end position="14"/>
    </location>
</feature>
<keyword evidence="1" id="KW-0175">Coiled coil</keyword>
<organism evidence="3 4">
    <name type="scientific">Plasmodium falciparum RAJ116</name>
    <dbReference type="NCBI Taxonomy" id="580058"/>
    <lineage>
        <taxon>Eukaryota</taxon>
        <taxon>Sar</taxon>
        <taxon>Alveolata</taxon>
        <taxon>Apicomplexa</taxon>
        <taxon>Aconoidasida</taxon>
        <taxon>Haemosporida</taxon>
        <taxon>Plasmodiidae</taxon>
        <taxon>Plasmodium</taxon>
        <taxon>Plasmodium (Laverania)</taxon>
    </lineage>
</organism>
<evidence type="ECO:0000313" key="4">
    <source>
        <dbReference type="Proteomes" id="UP000054566"/>
    </source>
</evidence>
<proteinExistence type="predicted"/>
<reference evidence="4" key="1">
    <citation type="submission" date="2015-07" db="EMBL/GenBank/DDBJ databases">
        <title>Annotation of Plasmodium falciparum RAJ116.</title>
        <authorList>
            <consortium name="The Broad Institute Genome Sequencing Platform"/>
            <person name="Volkman S.K."/>
            <person name="Neafsey D.E."/>
            <person name="Dash A.P."/>
            <person name="Chitnis C.E."/>
            <person name="Hartl D.L."/>
            <person name="Young S.K."/>
            <person name="Zeng Q."/>
            <person name="Koehrsen M."/>
            <person name="Alvarado L."/>
            <person name="Berlin A."/>
            <person name="Borenstein D."/>
            <person name="Chapman S.B."/>
            <person name="Chen Z."/>
            <person name="Engels R."/>
            <person name="Freedman E."/>
            <person name="Gellesch M."/>
            <person name="Goldberg J."/>
            <person name="Griggs A."/>
            <person name="Gujja S."/>
            <person name="Heilman E.R."/>
            <person name="Heiman D.I."/>
            <person name="Howarth C."/>
            <person name="Jen D."/>
            <person name="Larson L."/>
            <person name="Mehta T."/>
            <person name="Neiman D."/>
            <person name="Park D."/>
            <person name="Pearson M."/>
            <person name="Roberts A."/>
            <person name="Saif S."/>
            <person name="Shea T."/>
            <person name="Shenoy N."/>
            <person name="Sisk P."/>
            <person name="Stolte C."/>
            <person name="Sykes S."/>
            <person name="Walk T."/>
            <person name="White J."/>
            <person name="Yandava C."/>
            <person name="Haas B."/>
            <person name="Henn M.R."/>
            <person name="Nusbaum C."/>
            <person name="Birren B."/>
        </authorList>
    </citation>
    <scope>NUCLEOTIDE SEQUENCE [LARGE SCALE GENOMIC DNA]</scope>
    <source>
        <strain evidence="4">RAJ116</strain>
    </source>
</reference>
<feature type="coiled-coil region" evidence="1">
    <location>
        <begin position="230"/>
        <end position="273"/>
    </location>
</feature>
<reference evidence="4" key="2">
    <citation type="submission" date="2015-07" db="EMBL/GenBank/DDBJ databases">
        <title>The genome sequence of Plasmodium falciparum RAJ116.</title>
        <authorList>
            <consortium name="The Broad Institute Genome Sequencing Platform"/>
            <person name="Volkman S.K."/>
            <person name="Neafsey D.E."/>
            <person name="Dash A.P."/>
            <person name="Chitnis C.E."/>
            <person name="Hartl D.L."/>
            <person name="Young S.K."/>
            <person name="Kodira C.D."/>
            <person name="Zeng Q."/>
            <person name="Koehrsen M."/>
            <person name="Godfrey P."/>
            <person name="Alvarado L."/>
            <person name="Berlin A."/>
            <person name="Borenstein D."/>
            <person name="Chen Z."/>
            <person name="Engels R."/>
            <person name="Freedman E."/>
            <person name="Gellesch M."/>
            <person name="Goldberg J."/>
            <person name="Griggs A."/>
            <person name="Gujja S."/>
            <person name="Heiman D."/>
            <person name="Hepburn T."/>
            <person name="Howarth C."/>
            <person name="Jen D."/>
            <person name="Larson L."/>
            <person name="Lewis B."/>
            <person name="Mehta T."/>
            <person name="Park D."/>
            <person name="Pearson M."/>
            <person name="Roberts A."/>
            <person name="Saif S."/>
            <person name="Shea T."/>
            <person name="Shenoy N."/>
            <person name="Sisk P."/>
            <person name="Stolte C."/>
            <person name="Sykes S."/>
            <person name="Walk T."/>
            <person name="White J."/>
            <person name="Yandava C."/>
            <person name="Wirth D.F."/>
            <person name="Nusbaum C."/>
            <person name="Birren B."/>
        </authorList>
    </citation>
    <scope>NUCLEOTIDE SEQUENCE [LARGE SCALE GENOMIC DNA]</scope>
    <source>
        <strain evidence="4">RAJ116</strain>
    </source>
</reference>
<sequence length="321" mass="38199">MEKNKKKKSLKGKVRNKEDVKNDKNILKKDKNNKDSSHGTIINTSDKDKDESKTKVLREDNIFKNTDNSATFYDKTSDVINVLYDNKNSNLKSSQNKDKDIISSNHEDIINNTLSISNKLKNDDIFEKSMLLVNNKLECEDTITLLEKDINVNMNDYDNSSEIIKYMENFKEKKKCMDNITFSMGYKKEDNKEEGKEKEPNELKMKIEEKETISYKSKKKKKMEKYHISNEEKEKVMKKYMLNLEEKYRKKKEEDLKKIVDKNKEDMKKFKEKENTFVNFLKNPRLNLSKDENLNDYLSIYPKTIVIIIKKKREIIKFEIK</sequence>
<protein>
    <submittedName>
        <fullName evidence="3">Uncharacterized protein</fullName>
    </submittedName>
</protein>
<name>A0A0L0D1I5_PLAFA</name>
<evidence type="ECO:0000256" key="2">
    <source>
        <dbReference type="SAM" id="MobiDB-lite"/>
    </source>
</evidence>
<gene>
    <name evidence="3" type="ORF">PFLG_02510</name>
</gene>
<dbReference type="EMBL" id="GG664565">
    <property type="protein sequence ID" value="KNC37539.1"/>
    <property type="molecule type" value="Genomic_DNA"/>
</dbReference>